<feature type="region of interest" description="Disordered" evidence="1">
    <location>
        <begin position="223"/>
        <end position="269"/>
    </location>
</feature>
<name>A0A5S5CXZ8_9ACTN</name>
<evidence type="ECO:0000313" key="3">
    <source>
        <dbReference type="EMBL" id="TYP88445.1"/>
    </source>
</evidence>
<feature type="compositionally biased region" description="Gly residues" evidence="1">
    <location>
        <begin position="253"/>
        <end position="269"/>
    </location>
</feature>
<feature type="compositionally biased region" description="Basic and acidic residues" evidence="1">
    <location>
        <begin position="223"/>
        <end position="238"/>
    </location>
</feature>
<reference evidence="3 4" key="1">
    <citation type="submission" date="2019-07" db="EMBL/GenBank/DDBJ databases">
        <title>Genomic Encyclopedia of Archaeal and Bacterial Type Strains, Phase II (KMG-II): from individual species to whole genera.</title>
        <authorList>
            <person name="Goeker M."/>
        </authorList>
    </citation>
    <scope>NUCLEOTIDE SEQUENCE [LARGE SCALE GENOMIC DNA]</scope>
    <source>
        <strain evidence="3 4">DSM 46842</strain>
    </source>
</reference>
<dbReference type="AlphaFoldDB" id="A0A5S5CXZ8"/>
<organism evidence="3 4">
    <name type="scientific">Blastococcus xanthinilyticus</name>
    <dbReference type="NCBI Taxonomy" id="1564164"/>
    <lineage>
        <taxon>Bacteria</taxon>
        <taxon>Bacillati</taxon>
        <taxon>Actinomycetota</taxon>
        <taxon>Actinomycetes</taxon>
        <taxon>Geodermatophilales</taxon>
        <taxon>Geodermatophilaceae</taxon>
        <taxon>Blastococcus</taxon>
    </lineage>
</organism>
<dbReference type="RefSeq" id="WP_166532577.1">
    <property type="nucleotide sequence ID" value="NZ_VNHW01000004.1"/>
</dbReference>
<accession>A0A5S5CXZ8</accession>
<feature type="transmembrane region" description="Helical" evidence="2">
    <location>
        <begin position="16"/>
        <end position="36"/>
    </location>
</feature>
<protein>
    <submittedName>
        <fullName evidence="3">Uncharacterized protein</fullName>
    </submittedName>
</protein>
<evidence type="ECO:0000313" key="4">
    <source>
        <dbReference type="Proteomes" id="UP000322499"/>
    </source>
</evidence>
<keyword evidence="2" id="KW-0812">Transmembrane</keyword>
<comment type="caution">
    <text evidence="3">The sequence shown here is derived from an EMBL/GenBank/DDBJ whole genome shotgun (WGS) entry which is preliminary data.</text>
</comment>
<gene>
    <name evidence="3" type="ORF">BD833_104149</name>
</gene>
<proteinExistence type="predicted"/>
<keyword evidence="2" id="KW-1133">Transmembrane helix</keyword>
<sequence>MSPWGPDFAAWTPNDWAAFGTNATALIALAAGFVAWRQLREARRLRLEQAQPYVVCFAERTPGHDQGLDIVVRNFGTTVARDVTLTVTPPLLRSGRPDEPPEEVALPKQLPVLVPGQEWRTFWDLGSNRAQAEKLVSRHEAVVSYRDSQGKSLPPTPSVIDWDDFSDSTWLITYGMHEAATALRELSKTVASFKYRGNGGLAAYVRDADAIDQRLLQQREQRRRQHEELEAEVKEAQARWRQAQDAQQAEGSGEQGGGGAAPSGLAGPG</sequence>
<dbReference type="Proteomes" id="UP000322499">
    <property type="component" value="Unassembled WGS sequence"/>
</dbReference>
<dbReference type="EMBL" id="VNHW01000004">
    <property type="protein sequence ID" value="TYP88445.1"/>
    <property type="molecule type" value="Genomic_DNA"/>
</dbReference>
<keyword evidence="4" id="KW-1185">Reference proteome</keyword>
<evidence type="ECO:0000256" key="2">
    <source>
        <dbReference type="SAM" id="Phobius"/>
    </source>
</evidence>
<feature type="compositionally biased region" description="Low complexity" evidence="1">
    <location>
        <begin position="239"/>
        <end position="252"/>
    </location>
</feature>
<keyword evidence="2" id="KW-0472">Membrane</keyword>
<evidence type="ECO:0000256" key="1">
    <source>
        <dbReference type="SAM" id="MobiDB-lite"/>
    </source>
</evidence>